<keyword evidence="2" id="KW-0732">Signal</keyword>
<proteinExistence type="predicted"/>
<feature type="region of interest" description="Disordered" evidence="1">
    <location>
        <begin position="699"/>
        <end position="719"/>
    </location>
</feature>
<feature type="region of interest" description="Disordered" evidence="1">
    <location>
        <begin position="812"/>
        <end position="833"/>
    </location>
</feature>
<feature type="compositionally biased region" description="Basic and acidic residues" evidence="1">
    <location>
        <begin position="1307"/>
        <end position="1319"/>
    </location>
</feature>
<feature type="region of interest" description="Disordered" evidence="1">
    <location>
        <begin position="1299"/>
        <end position="1319"/>
    </location>
</feature>
<dbReference type="GO" id="GO:0003824">
    <property type="term" value="F:catalytic activity"/>
    <property type="evidence" value="ECO:0007669"/>
    <property type="project" value="UniProtKB-ARBA"/>
</dbReference>
<evidence type="ECO:0000313" key="4">
    <source>
        <dbReference type="EMBL" id="OLF52371.1"/>
    </source>
</evidence>
<evidence type="ECO:0000256" key="1">
    <source>
        <dbReference type="SAM" id="MobiDB-lite"/>
    </source>
</evidence>
<dbReference type="EMBL" id="MSCT01000019">
    <property type="protein sequence ID" value="OLF52371.1"/>
    <property type="molecule type" value="Genomic_DNA"/>
</dbReference>
<feature type="domain" description="Filamentous haemagglutinin FhaB/tRNA nuclease CdiA-like TPS" evidence="3">
    <location>
        <begin position="52"/>
        <end position="172"/>
    </location>
</feature>
<feature type="signal peptide" evidence="2">
    <location>
        <begin position="1"/>
        <end position="34"/>
    </location>
</feature>
<dbReference type="OrthoDB" id="2664633at2"/>
<dbReference type="InterPro" id="IPR011050">
    <property type="entry name" value="Pectin_lyase_fold/virulence"/>
</dbReference>
<feature type="chain" id="PRO_5012525353" evidence="2">
    <location>
        <begin position="35"/>
        <end position="1681"/>
    </location>
</feature>
<dbReference type="Proteomes" id="UP000185578">
    <property type="component" value="Unassembled WGS sequence"/>
</dbReference>
<comment type="caution">
    <text evidence="4">The sequence shown here is derived from an EMBL/GenBank/DDBJ whole genome shotgun (WGS) entry which is preliminary data.</text>
</comment>
<dbReference type="SMART" id="SM00912">
    <property type="entry name" value="Haemagg_act"/>
    <property type="match status" value="1"/>
</dbReference>
<dbReference type="Pfam" id="PF05860">
    <property type="entry name" value="TPS"/>
    <property type="match status" value="1"/>
</dbReference>
<reference evidence="4 5" key="1">
    <citation type="submission" date="2016-12" db="EMBL/GenBank/DDBJ databases">
        <authorList>
            <person name="Song W.-J."/>
            <person name="Kurnit D.M."/>
        </authorList>
    </citation>
    <scope>NUCLEOTIDE SEQUENCE [LARGE SCALE GENOMIC DNA]</scope>
    <source>
        <strain evidence="4 5">PCL1601</strain>
    </source>
</reference>
<name>A0A1Q8EKP6_9PSED</name>
<feature type="compositionally biased region" description="Basic and acidic residues" evidence="1">
    <location>
        <begin position="699"/>
        <end position="710"/>
    </location>
</feature>
<evidence type="ECO:0000256" key="2">
    <source>
        <dbReference type="SAM" id="SignalP"/>
    </source>
</evidence>
<evidence type="ECO:0000259" key="3">
    <source>
        <dbReference type="SMART" id="SM00912"/>
    </source>
</evidence>
<organism evidence="4 5">
    <name type="scientific">Pseudomonas chlororaphis</name>
    <dbReference type="NCBI Taxonomy" id="587753"/>
    <lineage>
        <taxon>Bacteria</taxon>
        <taxon>Pseudomonadati</taxon>
        <taxon>Pseudomonadota</taxon>
        <taxon>Gammaproteobacteria</taxon>
        <taxon>Pseudomonadales</taxon>
        <taxon>Pseudomonadaceae</taxon>
        <taxon>Pseudomonas</taxon>
    </lineage>
</organism>
<dbReference type="Gene3D" id="2.160.20.10">
    <property type="entry name" value="Single-stranded right-handed beta-helix, Pectin lyase-like"/>
    <property type="match status" value="1"/>
</dbReference>
<feature type="compositionally biased region" description="Low complexity" evidence="1">
    <location>
        <begin position="1110"/>
        <end position="1119"/>
    </location>
</feature>
<evidence type="ECO:0000313" key="5">
    <source>
        <dbReference type="Proteomes" id="UP000185578"/>
    </source>
</evidence>
<dbReference type="SUPFAM" id="SSF51126">
    <property type="entry name" value="Pectin lyase-like"/>
    <property type="match status" value="1"/>
</dbReference>
<gene>
    <name evidence="4" type="ORF">BTN82_20525</name>
</gene>
<feature type="region of interest" description="Disordered" evidence="1">
    <location>
        <begin position="1019"/>
        <end position="1043"/>
    </location>
</feature>
<dbReference type="RefSeq" id="WP_075120941.1">
    <property type="nucleotide sequence ID" value="NZ_MSCT01000019.1"/>
</dbReference>
<feature type="region of interest" description="Disordered" evidence="1">
    <location>
        <begin position="1085"/>
        <end position="1119"/>
    </location>
</feature>
<sequence>MPDYIPAFHLSPRGKLRLAIAGLLLLSQLPQALAGDIIVTQGPGGLPQLQNQNGVPIVNIVAPNGNGLSHNQFLDYNVGDKGVVLNNALQSGVSQLAGQLAKNPQFHGQDASVILNEVISRNASTINGAQEIFGRPADYVLANPNGISVNGGSFINAPNASLLVGKPEFQDGKLNELSTRGAEGQLTIQDRGLRNDKGSINLIAPRIDSRGEITAENQLNLTVGRNGVDPASGKVKNVDPAGNTAERRIDASLFGAMQAGRINIVSTAEGAGVRVGAVQVKGRDGVDIRSAGDLHISGQARPDSLEAVRAGVHSSEGDIELRSGKDLTLAATDVSARDIKLDAGRNLTLSAIESRKLQEKREQWSNSTIGITWQTYDRTLTDSDSRQHGNQLTARRDAELKARGNAELQASQVKAGNNLKIDSGADLRLTAATETHAQRDQGNHRKHLWKANWDKSSSEQRSIISQLEAGDQINLASKQQLQLQGAELTSPGNIKLTGSQVDIGTVSRTQSNSDKSYSGDLVGGSFFGKNGDGDKGKTLNKGSKVNAQGDLIVKADEVRISGSQARGGKQASVISNTGSLTIDGVQDRSHDNSYSKDSKFFGITKDENRQNLKGSTTVTSDLRSDSNLELKSAKDIAISGAHVAAKGELKADAKGDIKIDSTQNTAQGESTSHTRGFDAYAKENAPGTRQYRAGVRYEDREQTVKSDDTRQQATTLSGGSLELAAGGDLSVKGANLKATGGDPSVKGADLKATGSDPSVKDSDLKTASGDIKLSGKRVELLADHDTQSSTTDTRTTGGGFYYTGGLDKAGSGAEFSHGTTQDSRDSSTANTTGITATGNLTIKAGNTLVTEGAQVKAGGKLQVNAEQVDNRAAHNTESSSHKENTWSADVGANVEYKGLTRPIEKAIEGVAQRKFHQPGLLDALEQPNVGLDVEVGHQNKQRTEQSSTAVVSQFTGGQVGVEVTGQLQDEGSSYKATNGALDIDAGSHLAKAASNTHSSSEQALDAKAGVRVYTTTGEDINVRGSGAGGSSDKRSDSSQAVVGSYAGSQGVDITLKGDGQYEGSRFDGGAAGVKLHAGGELALNQANDRQTSSDSSLRGDAALTVGTSPGANGNNLNVGAGVQLDHKRLDQQDSQARVATIQGKGPIELSSGGDLTLQGTTIGSDTAKVGDISLNAGGKLDLQAAVDSHSSQGSNLGGGLTAGAGKTSSEQSSGKNASLSANFNIGRVAEQDQSQTGGQLHSTGKVVLASGSDSDTALHLQGTQIKADSVELRADKGGIYQESAQSSQAHNNWGLTLGAGGTGGKTTRADAGEHDSPKTDRGIYARAKIDVAQVHSTTQHNSLIKANEVALNSARDTHLAGALIEANRVNGRIGGELNVESRKDQLSSTTVNLDARLDAEKNQPGVVNKLTRQTGPLKDKLQAKAEGGFDKHRGKLENAVDKGTEHLASAKDNLVNKAEIAKERLGEKLSRSGSYDVNPEPRGAFGRGVDKAKGYLADKTEALGDRLSGLKQRVWPKTSDSYAVSEKTTPGAKVANIAEGVLFGDKSGNTSYTPTLNLNVSRQSKDSVAQASGISGTQGVNLQVARDTHLSGARISASEGKVDLGGSQVKRTDLAGTDYRADVGLNLSKSPLNLALGAKDELTRKQDDATRQDQSFNVGLLRVGGHSDSQLLQAGIDEKAP</sequence>
<dbReference type="InterPro" id="IPR008638">
    <property type="entry name" value="FhaB/CdiA-like_TPS"/>
</dbReference>
<accession>A0A1Q8EKP6</accession>
<protein>
    <submittedName>
        <fullName evidence="4">Filamentous hemagglutinin</fullName>
    </submittedName>
</protein>
<feature type="region of interest" description="Disordered" evidence="1">
    <location>
        <begin position="739"/>
        <end position="766"/>
    </location>
</feature>
<feature type="region of interest" description="Disordered" evidence="1">
    <location>
        <begin position="1189"/>
        <end position="1217"/>
    </location>
</feature>
<dbReference type="Pfam" id="PF13332">
    <property type="entry name" value="Fil_haemagg_2"/>
    <property type="match status" value="6"/>
</dbReference>
<feature type="compositionally biased region" description="Polar residues" evidence="1">
    <location>
        <begin position="1085"/>
        <end position="1096"/>
    </location>
</feature>
<dbReference type="InterPro" id="IPR025157">
    <property type="entry name" value="Hemagglutinin_rpt"/>
</dbReference>
<dbReference type="NCBIfam" id="TIGR01901">
    <property type="entry name" value="adhes_NPXG"/>
    <property type="match status" value="1"/>
</dbReference>
<dbReference type="InterPro" id="IPR012334">
    <property type="entry name" value="Pectin_lyas_fold"/>
</dbReference>